<keyword evidence="1" id="KW-0812">Transmembrane</keyword>
<dbReference type="EMBL" id="CP002271">
    <property type="protein sequence ID" value="ADO71869.1"/>
    <property type="molecule type" value="Genomic_DNA"/>
</dbReference>
<evidence type="ECO:0000313" key="2">
    <source>
        <dbReference type="EMBL" id="ADO71869.1"/>
    </source>
</evidence>
<reference evidence="2 3" key="1">
    <citation type="journal article" date="2011" name="Mol. Biol. Evol.">
        <title>Comparative genomic analysis of fruiting body formation in Myxococcales.</title>
        <authorList>
            <person name="Huntley S."/>
            <person name="Hamann N."/>
            <person name="Wegener-Feldbrugge S."/>
            <person name="Treuner-Lange A."/>
            <person name="Kube M."/>
            <person name="Reinhardt R."/>
            <person name="Klages S."/>
            <person name="Muller R."/>
            <person name="Ronning C.M."/>
            <person name="Nierman W.C."/>
            <person name="Sogaard-Andersen L."/>
        </authorList>
    </citation>
    <scope>NUCLEOTIDE SEQUENCE [LARGE SCALE GENOMIC DNA]</scope>
    <source>
        <strain evidence="2 3">DW4/3-1</strain>
    </source>
</reference>
<dbReference type="eggNOG" id="ENOG5030X71">
    <property type="taxonomic scope" value="Bacteria"/>
</dbReference>
<keyword evidence="1" id="KW-1133">Transmembrane helix</keyword>
<feature type="transmembrane region" description="Helical" evidence="1">
    <location>
        <begin position="142"/>
        <end position="163"/>
    </location>
</feature>
<dbReference type="KEGG" id="sur:STAUR_4085"/>
<feature type="transmembrane region" description="Helical" evidence="1">
    <location>
        <begin position="14"/>
        <end position="35"/>
    </location>
</feature>
<evidence type="ECO:0000256" key="1">
    <source>
        <dbReference type="SAM" id="Phobius"/>
    </source>
</evidence>
<gene>
    <name evidence="2" type="ordered locus">STAUR_4085</name>
</gene>
<dbReference type="OrthoDB" id="8781707at2"/>
<dbReference type="Proteomes" id="UP000001351">
    <property type="component" value="Chromosome"/>
</dbReference>
<proteinExistence type="predicted"/>
<name>E3FMT8_STIAD</name>
<dbReference type="RefSeq" id="WP_013376045.1">
    <property type="nucleotide sequence ID" value="NC_014623.1"/>
</dbReference>
<dbReference type="STRING" id="378806.STAUR_4085"/>
<accession>E3FMT8</accession>
<protein>
    <submittedName>
        <fullName evidence="2">Conserved uncharacterized protein</fullName>
    </submittedName>
</protein>
<dbReference type="HOGENOM" id="CLU_086035_1_0_7"/>
<feature type="transmembrane region" description="Helical" evidence="1">
    <location>
        <begin position="101"/>
        <end position="122"/>
    </location>
</feature>
<keyword evidence="1" id="KW-0472">Membrane</keyword>
<dbReference type="AlphaFoldDB" id="E3FMT8"/>
<keyword evidence="3" id="KW-1185">Reference proteome</keyword>
<evidence type="ECO:0000313" key="3">
    <source>
        <dbReference type="Proteomes" id="UP000001351"/>
    </source>
</evidence>
<sequence>MTAFLDAILAFPTALLSILMGVVLVYWLCVILGAAGVDMLDGDVAAGAKAAGGTFEGGAKALGGVLEGSAKGAAEGIAGAAKAAGGHDADADLDAGALSGLGFAGIPVTISGSFIVFASWTLSLLGSGAAHELLGPVLPGGVISGGMLLLSLLLGTVLAALAVRPLRPIFVASKAPSRETLMGRVCIINSGTVTGSFGQATFADGGAGLILNVFCSKANQLKRGDQALILGYDPARDVYEVEPVDWLLAEELGPVQDPALAARIKDRVS</sequence>
<organism evidence="2 3">
    <name type="scientific">Stigmatella aurantiaca (strain DW4/3-1)</name>
    <dbReference type="NCBI Taxonomy" id="378806"/>
    <lineage>
        <taxon>Bacteria</taxon>
        <taxon>Pseudomonadati</taxon>
        <taxon>Myxococcota</taxon>
        <taxon>Myxococcia</taxon>
        <taxon>Myxococcales</taxon>
        <taxon>Cystobacterineae</taxon>
        <taxon>Archangiaceae</taxon>
        <taxon>Stigmatella</taxon>
    </lineage>
</organism>